<proteinExistence type="inferred from homology"/>
<keyword evidence="4" id="KW-0539">Nucleus</keyword>
<dbReference type="PROSITE" id="PS50812">
    <property type="entry name" value="PWWP"/>
    <property type="match status" value="1"/>
</dbReference>
<evidence type="ECO:0000256" key="1">
    <source>
        <dbReference type="ARBA" id="ARBA00004123"/>
    </source>
</evidence>
<dbReference type="InterPro" id="IPR021567">
    <property type="entry name" value="LEDGF_IBD"/>
</dbReference>
<dbReference type="SUPFAM" id="SSF63748">
    <property type="entry name" value="Tudor/PWWP/MBT"/>
    <property type="match status" value="1"/>
</dbReference>
<dbReference type="EMBL" id="GEDC01004378">
    <property type="protein sequence ID" value="JAS32920.1"/>
    <property type="molecule type" value="Transcribed_RNA"/>
</dbReference>
<reference evidence="7" key="1">
    <citation type="submission" date="2015-12" db="EMBL/GenBank/DDBJ databases">
        <title>De novo transcriptome assembly of four potential Pierce s Disease insect vectors from Arizona vineyards.</title>
        <authorList>
            <person name="Tassone E.E."/>
        </authorList>
    </citation>
    <scope>NUCLEOTIDE SEQUENCE</scope>
</reference>
<dbReference type="InterPro" id="IPR000313">
    <property type="entry name" value="PWWP_dom"/>
</dbReference>
<dbReference type="PANTHER" id="PTHR12550:SF70">
    <property type="entry name" value="JIL-1 ANCHORING AND STABILIZING PROTEIN, ISOFORM A"/>
    <property type="match status" value="1"/>
</dbReference>
<protein>
    <recommendedName>
        <fullName evidence="6">PWWP domain-containing protein</fullName>
    </recommendedName>
</protein>
<evidence type="ECO:0000256" key="5">
    <source>
        <dbReference type="SAM" id="MobiDB-lite"/>
    </source>
</evidence>
<comment type="subcellular location">
    <subcellularLocation>
        <location evidence="1">Nucleus</location>
    </subcellularLocation>
</comment>
<dbReference type="SUPFAM" id="SSF140576">
    <property type="entry name" value="HIV integrase-binding domain"/>
    <property type="match status" value="1"/>
</dbReference>
<feature type="region of interest" description="Disordered" evidence="5">
    <location>
        <begin position="92"/>
        <end position="112"/>
    </location>
</feature>
<comment type="similarity">
    <text evidence="2">Belongs to the HDGF family.</text>
</comment>
<dbReference type="PANTHER" id="PTHR12550">
    <property type="entry name" value="HEPATOMA-DERIVED GROWTH FACTOR-RELATED"/>
    <property type="match status" value="1"/>
</dbReference>
<feature type="region of interest" description="Disordered" evidence="5">
    <location>
        <begin position="139"/>
        <end position="239"/>
    </location>
</feature>
<dbReference type="InterPro" id="IPR036218">
    <property type="entry name" value="HIVI-bd_sf"/>
</dbReference>
<evidence type="ECO:0000259" key="6">
    <source>
        <dbReference type="PROSITE" id="PS50812"/>
    </source>
</evidence>
<organism evidence="7">
    <name type="scientific">Clastoptera arizonana</name>
    <name type="common">Arizona spittle bug</name>
    <dbReference type="NCBI Taxonomy" id="38151"/>
    <lineage>
        <taxon>Eukaryota</taxon>
        <taxon>Metazoa</taxon>
        <taxon>Ecdysozoa</taxon>
        <taxon>Arthropoda</taxon>
        <taxon>Hexapoda</taxon>
        <taxon>Insecta</taxon>
        <taxon>Pterygota</taxon>
        <taxon>Neoptera</taxon>
        <taxon>Paraneoptera</taxon>
        <taxon>Hemiptera</taxon>
        <taxon>Auchenorrhyncha</taxon>
        <taxon>Cercopoidea</taxon>
        <taxon>Clastopteridae</taxon>
        <taxon>Clastoptera</taxon>
    </lineage>
</organism>
<dbReference type="Pfam" id="PF00855">
    <property type="entry name" value="PWWP"/>
    <property type="match status" value="1"/>
</dbReference>
<name>A0A1B6E4R4_9HEMI</name>
<dbReference type="InterPro" id="IPR035441">
    <property type="entry name" value="TFIIS/LEDGF_dom_sf"/>
</dbReference>
<feature type="compositionally biased region" description="Basic and acidic residues" evidence="5">
    <location>
        <begin position="143"/>
        <end position="161"/>
    </location>
</feature>
<dbReference type="Gene3D" id="2.30.30.140">
    <property type="match status" value="1"/>
</dbReference>
<dbReference type="CDD" id="cd05834">
    <property type="entry name" value="PWWP_HRP"/>
    <property type="match status" value="1"/>
</dbReference>
<keyword evidence="3" id="KW-0175">Coiled coil</keyword>
<dbReference type="SMART" id="SM00293">
    <property type="entry name" value="PWWP"/>
    <property type="match status" value="1"/>
</dbReference>
<dbReference type="AlphaFoldDB" id="A0A1B6E4R4"/>
<feature type="compositionally biased region" description="Low complexity" evidence="5">
    <location>
        <begin position="207"/>
        <end position="219"/>
    </location>
</feature>
<gene>
    <name evidence="7" type="ORF">g.5304</name>
</gene>
<dbReference type="GO" id="GO:0005634">
    <property type="term" value="C:nucleus"/>
    <property type="evidence" value="ECO:0007669"/>
    <property type="project" value="UniProtKB-SubCell"/>
</dbReference>
<sequence length="455" mass="52279">MIHKKFDVGDKIFAKVRGYPPWPARVEGVAEETPNKIKYHVFFYGTNETAVCKSIELFPYLEFRAKMGKRCKKKGFNEALDLVDLELGLDPYDGNQTNEKEGSNENSDLEGSLVINETSSGTSLKKLKSAGDTPVIKSIAGKRKLEDNGDIEPSKENEGITEKQNTSLEGTPETKWPDVTRSGRKIKYKKFADQNDENNYNHEESEISSSKASRSSIKSKTNKELNNRNTSDIPLDNEMLKNDSKVDENEVDPDPEFLNNGVLLVKTGNKEYLFKFDLNVNQPNLKNEEVKEQWEKNVLQDKQRTKNYIESQGNLPESFLKEMVEKYNIKFETKEIKVISNDKEKKLTYLKTEAQLLDLDQKIRSSLTLREANPENCLASLDQILELKLTPQMLNKYPHVVETFKKLRKYVGNTSTWNMTPIELQIFESKAKNIRLKAEYVMNKIRGLFLTAYEK</sequence>
<feature type="domain" description="PWWP" evidence="6">
    <location>
        <begin position="8"/>
        <end position="63"/>
    </location>
</feature>
<accession>A0A1B6E4R4</accession>
<evidence type="ECO:0000256" key="3">
    <source>
        <dbReference type="ARBA" id="ARBA00023054"/>
    </source>
</evidence>
<evidence type="ECO:0000313" key="7">
    <source>
        <dbReference type="EMBL" id="JAS32920.1"/>
    </source>
</evidence>
<evidence type="ECO:0000256" key="2">
    <source>
        <dbReference type="ARBA" id="ARBA00005309"/>
    </source>
</evidence>
<evidence type="ECO:0000256" key="4">
    <source>
        <dbReference type="ARBA" id="ARBA00023242"/>
    </source>
</evidence>
<dbReference type="Pfam" id="PF11467">
    <property type="entry name" value="LEDGF"/>
    <property type="match status" value="1"/>
</dbReference>
<dbReference type="Gene3D" id="1.20.930.10">
    <property type="entry name" value="Conserved domain common to transcription factors TFIIS, elongin A, CRSP70"/>
    <property type="match status" value="1"/>
</dbReference>